<sequence length="63" mass="7238">MKSLISHLAMLLGISRRPQTAYERGRSAFPHGHNPYEPGTVAQAQWQRGYNEREEEAALSQQW</sequence>
<keyword evidence="2" id="KW-1185">Reference proteome</keyword>
<protein>
    <submittedName>
        <fullName evidence="1">Uncharacterized protein</fullName>
    </submittedName>
</protein>
<gene>
    <name evidence="1" type="ORF">LMG21510_02131</name>
</gene>
<dbReference type="EMBL" id="CAJZAH010000002">
    <property type="protein sequence ID" value="CAG9173000.1"/>
    <property type="molecule type" value="Genomic_DNA"/>
</dbReference>
<accession>A0ABM8WZH0</accession>
<evidence type="ECO:0000313" key="1">
    <source>
        <dbReference type="EMBL" id="CAG9173000.1"/>
    </source>
</evidence>
<comment type="caution">
    <text evidence="1">The sequence shown here is derived from an EMBL/GenBank/DDBJ whole genome shotgun (WGS) entry which is preliminary data.</text>
</comment>
<evidence type="ECO:0000313" key="2">
    <source>
        <dbReference type="Proteomes" id="UP000721236"/>
    </source>
</evidence>
<dbReference type="Proteomes" id="UP000721236">
    <property type="component" value="Unassembled WGS sequence"/>
</dbReference>
<reference evidence="1 2" key="1">
    <citation type="submission" date="2021-08" db="EMBL/GenBank/DDBJ databases">
        <authorList>
            <person name="Peeters C."/>
        </authorList>
    </citation>
    <scope>NUCLEOTIDE SEQUENCE [LARGE SCALE GENOMIC DNA]</scope>
    <source>
        <strain evidence="1 2">LMG 21510</strain>
    </source>
</reference>
<organism evidence="1 2">
    <name type="scientific">Cupriavidus respiraculi</name>
    <dbReference type="NCBI Taxonomy" id="195930"/>
    <lineage>
        <taxon>Bacteria</taxon>
        <taxon>Pseudomonadati</taxon>
        <taxon>Pseudomonadota</taxon>
        <taxon>Betaproteobacteria</taxon>
        <taxon>Burkholderiales</taxon>
        <taxon>Burkholderiaceae</taxon>
        <taxon>Cupriavidus</taxon>
    </lineage>
</organism>
<proteinExistence type="predicted"/>
<name>A0ABM8WZH0_9BURK</name>